<keyword evidence="3" id="KW-1185">Reference proteome</keyword>
<protein>
    <recommendedName>
        <fullName evidence="1">PPM-type phosphatase domain-containing protein</fullName>
    </recommendedName>
</protein>
<evidence type="ECO:0000313" key="2">
    <source>
        <dbReference type="EMBL" id="KAL3652044.1"/>
    </source>
</evidence>
<dbReference type="EMBL" id="JAVIJP010000005">
    <property type="protein sequence ID" value="KAL3652044.1"/>
    <property type="molecule type" value="Genomic_DNA"/>
</dbReference>
<proteinExistence type="predicted"/>
<keyword evidence="2" id="KW-0378">Hydrolase</keyword>
<dbReference type="GO" id="GO:0016787">
    <property type="term" value="F:hydrolase activity"/>
    <property type="evidence" value="ECO:0007669"/>
    <property type="project" value="UniProtKB-KW"/>
</dbReference>
<feature type="domain" description="PPM-type phosphatase" evidence="1">
    <location>
        <begin position="4"/>
        <end position="63"/>
    </location>
</feature>
<dbReference type="InterPro" id="IPR036457">
    <property type="entry name" value="PPM-type-like_dom_sf"/>
</dbReference>
<dbReference type="Gene3D" id="3.60.40.10">
    <property type="entry name" value="PPM-type phosphatase domain"/>
    <property type="match status" value="1"/>
</dbReference>
<dbReference type="Proteomes" id="UP001632038">
    <property type="component" value="Unassembled WGS sequence"/>
</dbReference>
<reference evidence="3" key="1">
    <citation type="journal article" date="2024" name="IScience">
        <title>Strigolactones Initiate the Formation of Haustorium-like Structures in Castilleja.</title>
        <authorList>
            <person name="Buerger M."/>
            <person name="Peterson D."/>
            <person name="Chory J."/>
        </authorList>
    </citation>
    <scope>NUCLEOTIDE SEQUENCE [LARGE SCALE GENOMIC DNA]</scope>
</reference>
<dbReference type="Pfam" id="PF00481">
    <property type="entry name" value="PP2C"/>
    <property type="match status" value="1"/>
</dbReference>
<dbReference type="AlphaFoldDB" id="A0ABD3EFV4"/>
<accession>A0ABD3EFV4</accession>
<dbReference type="InterPro" id="IPR001932">
    <property type="entry name" value="PPM-type_phosphatase-like_dom"/>
</dbReference>
<name>A0ABD3EFV4_9LAMI</name>
<evidence type="ECO:0000313" key="3">
    <source>
        <dbReference type="Proteomes" id="UP001632038"/>
    </source>
</evidence>
<dbReference type="SUPFAM" id="SSF81606">
    <property type="entry name" value="PP2C-like"/>
    <property type="match status" value="1"/>
</dbReference>
<organism evidence="2 3">
    <name type="scientific">Castilleja foliolosa</name>
    <dbReference type="NCBI Taxonomy" id="1961234"/>
    <lineage>
        <taxon>Eukaryota</taxon>
        <taxon>Viridiplantae</taxon>
        <taxon>Streptophyta</taxon>
        <taxon>Embryophyta</taxon>
        <taxon>Tracheophyta</taxon>
        <taxon>Spermatophyta</taxon>
        <taxon>Magnoliopsida</taxon>
        <taxon>eudicotyledons</taxon>
        <taxon>Gunneridae</taxon>
        <taxon>Pentapetalae</taxon>
        <taxon>asterids</taxon>
        <taxon>lamiids</taxon>
        <taxon>Lamiales</taxon>
        <taxon>Orobanchaceae</taxon>
        <taxon>Pedicularideae</taxon>
        <taxon>Castillejinae</taxon>
        <taxon>Castilleja</taxon>
    </lineage>
</organism>
<evidence type="ECO:0000259" key="1">
    <source>
        <dbReference type="Pfam" id="PF00481"/>
    </source>
</evidence>
<gene>
    <name evidence="2" type="primary">PP2C6_1</name>
    <name evidence="2" type="ORF">CASFOL_001725</name>
</gene>
<comment type="caution">
    <text evidence="2">The sequence shown here is derived from an EMBL/GenBank/DDBJ whole genome shotgun (WGS) entry which is preliminary data.</text>
</comment>
<sequence>MFENVSRAISDAYLKRAEFNKLPLLPKFRLPETFQKLILLAEPSILVQEVDPNDRFLIFASDGCGRTLAIKMQLTL</sequence>